<accession>A0A0J8QIG2</accession>
<name>A0A0J8QIG2_COCIT</name>
<dbReference type="EMBL" id="DS268118">
    <property type="protein sequence ID" value="KMU72144.1"/>
    <property type="molecule type" value="Genomic_DNA"/>
</dbReference>
<proteinExistence type="predicted"/>
<evidence type="ECO:0000313" key="2">
    <source>
        <dbReference type="Proteomes" id="UP000054559"/>
    </source>
</evidence>
<evidence type="ECO:0000313" key="1">
    <source>
        <dbReference type="EMBL" id="KMU72144.1"/>
    </source>
</evidence>
<protein>
    <submittedName>
        <fullName evidence="1">Uncharacterized protein</fullName>
    </submittedName>
</protein>
<gene>
    <name evidence="1" type="ORF">CISG_00453</name>
</gene>
<dbReference type="Proteomes" id="UP000054559">
    <property type="component" value="Unassembled WGS sequence"/>
</dbReference>
<dbReference type="AlphaFoldDB" id="A0A0J8QIG2"/>
<reference evidence="2" key="1">
    <citation type="journal article" date="2010" name="Genome Res.">
        <title>Population genomic sequencing of Coccidioides fungi reveals recent hybridization and transposon control.</title>
        <authorList>
            <person name="Neafsey D.E."/>
            <person name="Barker B.M."/>
            <person name="Sharpton T.J."/>
            <person name="Stajich J.E."/>
            <person name="Park D.J."/>
            <person name="Whiston E."/>
            <person name="Hung C.-Y."/>
            <person name="McMahan C."/>
            <person name="White J."/>
            <person name="Sykes S."/>
            <person name="Heiman D."/>
            <person name="Young S."/>
            <person name="Zeng Q."/>
            <person name="Abouelleil A."/>
            <person name="Aftuck L."/>
            <person name="Bessette D."/>
            <person name="Brown A."/>
            <person name="FitzGerald M."/>
            <person name="Lui A."/>
            <person name="Macdonald J.P."/>
            <person name="Priest M."/>
            <person name="Orbach M.J."/>
            <person name="Galgiani J.N."/>
            <person name="Kirkland T.N."/>
            <person name="Cole G.T."/>
            <person name="Birren B.W."/>
            <person name="Henn M.R."/>
            <person name="Taylor J.W."/>
            <person name="Rounsley S.D."/>
        </authorList>
    </citation>
    <scope>NUCLEOTIDE SEQUENCE [LARGE SCALE GENOMIC DNA]</scope>
    <source>
        <strain evidence="2">RMSCC 3703</strain>
    </source>
</reference>
<organism evidence="1 2">
    <name type="scientific">Coccidioides immitis RMSCC 3703</name>
    <dbReference type="NCBI Taxonomy" id="454286"/>
    <lineage>
        <taxon>Eukaryota</taxon>
        <taxon>Fungi</taxon>
        <taxon>Dikarya</taxon>
        <taxon>Ascomycota</taxon>
        <taxon>Pezizomycotina</taxon>
        <taxon>Eurotiomycetes</taxon>
        <taxon>Eurotiomycetidae</taxon>
        <taxon>Onygenales</taxon>
        <taxon>Onygenaceae</taxon>
        <taxon>Coccidioides</taxon>
    </lineage>
</organism>
<sequence length="67" mass="7002">MPAKAFQREKMARSQTIGDSSPGLLSFFSSALLHISFLALGSITIATAREAGTCCPMVTPSAISLTL</sequence>